<protein>
    <submittedName>
        <fullName evidence="2">Conserved protein containing a Zn-ribbon-like motif</fullName>
    </submittedName>
</protein>
<dbReference type="PANTHER" id="PTHR35525">
    <property type="entry name" value="BLL6575 PROTEIN"/>
    <property type="match status" value="1"/>
</dbReference>
<organism evidence="2 3">
    <name type="scientific">Saccharomonospora azurea NA-128</name>
    <dbReference type="NCBI Taxonomy" id="882081"/>
    <lineage>
        <taxon>Bacteria</taxon>
        <taxon>Bacillati</taxon>
        <taxon>Actinomycetota</taxon>
        <taxon>Actinomycetes</taxon>
        <taxon>Pseudonocardiales</taxon>
        <taxon>Pseudonocardiaceae</taxon>
        <taxon>Saccharomonospora</taxon>
    </lineage>
</organism>
<dbReference type="Pfam" id="PF11706">
    <property type="entry name" value="zf-CGNR"/>
    <property type="match status" value="1"/>
</dbReference>
<dbReference type="PANTHER" id="PTHR35525:SF3">
    <property type="entry name" value="BLL6575 PROTEIN"/>
    <property type="match status" value="1"/>
</dbReference>
<evidence type="ECO:0000313" key="2">
    <source>
        <dbReference type="EMBL" id="EHY89900.1"/>
    </source>
</evidence>
<dbReference type="EMBL" id="CM001466">
    <property type="protein sequence ID" value="EHY89900.1"/>
    <property type="molecule type" value="Genomic_DNA"/>
</dbReference>
<sequence>MTLLLDFLNTVDVEEGTDVLATEQTWSEWAAARDLPADPLRTAAAARDALRTAAGSPAGEQAEIHDLLPPLAVTLSPEGVELAPATAVAAVLAAAARLTTSGQWDRIKICPAENCRWAFHDRSPNRSRAWCSMRVCGNRQKVRSYRRRSTSSSVSVEFS</sequence>
<dbReference type="InterPro" id="IPR021005">
    <property type="entry name" value="Znf_CGNR"/>
</dbReference>
<dbReference type="InterPro" id="IPR010852">
    <property type="entry name" value="ABATE"/>
</dbReference>
<reference evidence="2 3" key="1">
    <citation type="journal article" date="2012" name="Stand. Genomic Sci.">
        <title>Genome sequence of the soil bacterium Saccharomonospora azurea type strain (NA-128(T)).</title>
        <authorList>
            <person name="Klenk H.P."/>
            <person name="Held B."/>
            <person name="Lucas S."/>
            <person name="Lapidus A."/>
            <person name="Copeland A."/>
            <person name="Hammon N."/>
            <person name="Pitluck S."/>
            <person name="Goodwin L.A."/>
            <person name="Han C."/>
            <person name="Tapia R."/>
            <person name="Brambilla E.M."/>
            <person name="Potter G."/>
            <person name="Land M."/>
            <person name="Ivanova N."/>
            <person name="Rohde M."/>
            <person name="Goker M."/>
            <person name="Detter J.C."/>
            <person name="Kyrpides N.C."/>
            <person name="Woyke T."/>
        </authorList>
    </citation>
    <scope>NUCLEOTIDE SEQUENCE [LARGE SCALE GENOMIC DNA]</scope>
    <source>
        <strain evidence="2 3">NA-128</strain>
    </source>
</reference>
<accession>H8GDY5</accession>
<dbReference type="AlphaFoldDB" id="H8GDY5"/>
<dbReference type="Gene3D" id="1.10.3300.10">
    <property type="entry name" value="Jann2411-like domain"/>
    <property type="match status" value="1"/>
</dbReference>
<dbReference type="HOGENOM" id="CLU_087298_0_0_11"/>
<gene>
    <name evidence="2" type="ORF">SacazDRAFT_03017</name>
</gene>
<dbReference type="InterPro" id="IPR023286">
    <property type="entry name" value="ABATE_dom_sf"/>
</dbReference>
<keyword evidence="3" id="KW-1185">Reference proteome</keyword>
<proteinExistence type="predicted"/>
<feature type="domain" description="Zinc finger CGNR" evidence="1">
    <location>
        <begin position="106"/>
        <end position="148"/>
    </location>
</feature>
<dbReference type="Proteomes" id="UP000004705">
    <property type="component" value="Chromosome"/>
</dbReference>
<evidence type="ECO:0000313" key="3">
    <source>
        <dbReference type="Proteomes" id="UP000004705"/>
    </source>
</evidence>
<dbReference type="SUPFAM" id="SSF160904">
    <property type="entry name" value="Jann2411-like"/>
    <property type="match status" value="1"/>
</dbReference>
<evidence type="ECO:0000259" key="1">
    <source>
        <dbReference type="Pfam" id="PF11706"/>
    </source>
</evidence>
<name>H8GDY5_9PSEU</name>